<accession>A0A1Q3FRT4</accession>
<dbReference type="AlphaFoldDB" id="A0A1Q3FRT4"/>
<keyword evidence="5" id="KW-1003">Cell membrane</keyword>
<evidence type="ECO:0000256" key="12">
    <source>
        <dbReference type="RuleBase" id="RU910715"/>
    </source>
</evidence>
<comment type="function">
    <text evidence="12">Mediates sugar transport across membranes.</text>
</comment>
<evidence type="ECO:0000256" key="9">
    <source>
        <dbReference type="ARBA" id="ARBA00022989"/>
    </source>
</evidence>
<comment type="similarity">
    <text evidence="3 12">Belongs to the SWEET sugar transporter family.</text>
</comment>
<evidence type="ECO:0000256" key="2">
    <source>
        <dbReference type="ARBA" id="ARBA00004653"/>
    </source>
</evidence>
<keyword evidence="7 12" id="KW-0812">Transmembrane</keyword>
<feature type="transmembrane region" description="Helical" evidence="12">
    <location>
        <begin position="15"/>
        <end position="35"/>
    </location>
</feature>
<feature type="transmembrane region" description="Helical" evidence="12">
    <location>
        <begin position="73"/>
        <end position="94"/>
    </location>
</feature>
<evidence type="ECO:0000256" key="6">
    <source>
        <dbReference type="ARBA" id="ARBA00022597"/>
    </source>
</evidence>
<protein>
    <recommendedName>
        <fullName evidence="12">Sugar transporter SWEET</fullName>
    </recommendedName>
</protein>
<dbReference type="GO" id="GO:0051119">
    <property type="term" value="F:sugar transmembrane transporter activity"/>
    <property type="evidence" value="ECO:0007669"/>
    <property type="project" value="InterPro"/>
</dbReference>
<comment type="subcellular location">
    <subcellularLocation>
        <location evidence="1 12">Cell membrane</location>
        <topology evidence="1 12">Multi-pass membrane protein</topology>
    </subcellularLocation>
    <subcellularLocation>
        <location evidence="2">Golgi apparatus membrane</location>
        <topology evidence="2">Multi-pass membrane protein</topology>
    </subcellularLocation>
</comment>
<evidence type="ECO:0000256" key="1">
    <source>
        <dbReference type="ARBA" id="ARBA00004651"/>
    </source>
</evidence>
<keyword evidence="4 12" id="KW-0813">Transport</keyword>
<evidence type="ECO:0000313" key="13">
    <source>
        <dbReference type="EMBL" id="JAV30196.1"/>
    </source>
</evidence>
<proteinExistence type="inferred from homology"/>
<dbReference type="GO" id="GO:0000139">
    <property type="term" value="C:Golgi membrane"/>
    <property type="evidence" value="ECO:0007669"/>
    <property type="project" value="UniProtKB-SubCell"/>
</dbReference>
<dbReference type="FunFam" id="1.20.1280.290:FF:000004">
    <property type="entry name" value="Sugar transporter SWEET"/>
    <property type="match status" value="1"/>
</dbReference>
<dbReference type="GO" id="GO:0005886">
    <property type="term" value="C:plasma membrane"/>
    <property type="evidence" value="ECO:0007669"/>
    <property type="project" value="UniProtKB-SubCell"/>
</dbReference>
<keyword evidence="9 12" id="KW-1133">Transmembrane helix</keyword>
<feature type="transmembrane region" description="Helical" evidence="12">
    <location>
        <begin position="136"/>
        <end position="155"/>
    </location>
</feature>
<keyword evidence="8" id="KW-0677">Repeat</keyword>
<feature type="transmembrane region" description="Helical" evidence="12">
    <location>
        <begin position="167"/>
        <end position="188"/>
    </location>
</feature>
<sequence>MLTALSEVLQPYKELVGNVAAIVTVLQMFSGCFVCNDIRRKGSSDGFSPMPFIGGCALTVLFLQHALLMGDPAMIKANVVGFGISAVYAAFFLLYTPREGSGRADFWKQVGMSTALTVALLAYAQMENPAVVEDRFGLIVTILMLMLIAQPLFGLPEIMRKKSVEGLPFAMILSGTIVGFMWLLYGIILNNMFVILQNLAGVTLSGVQLALFAIYPSKDSKKKKN</sequence>
<evidence type="ECO:0000256" key="10">
    <source>
        <dbReference type="ARBA" id="ARBA00023034"/>
    </source>
</evidence>
<dbReference type="Pfam" id="PF03083">
    <property type="entry name" value="MtN3_slv"/>
    <property type="match status" value="2"/>
</dbReference>
<evidence type="ECO:0000256" key="8">
    <source>
        <dbReference type="ARBA" id="ARBA00022737"/>
    </source>
</evidence>
<dbReference type="InterPro" id="IPR047664">
    <property type="entry name" value="SWEET"/>
</dbReference>
<feature type="transmembrane region" description="Helical" evidence="12">
    <location>
        <begin position="47"/>
        <end position="67"/>
    </location>
</feature>
<dbReference type="EMBL" id="GFDL01004849">
    <property type="protein sequence ID" value="JAV30196.1"/>
    <property type="molecule type" value="Transcribed_RNA"/>
</dbReference>
<evidence type="ECO:0000256" key="4">
    <source>
        <dbReference type="ARBA" id="ARBA00022448"/>
    </source>
</evidence>
<dbReference type="Gene3D" id="1.20.1280.290">
    <property type="match status" value="2"/>
</dbReference>
<evidence type="ECO:0000256" key="7">
    <source>
        <dbReference type="ARBA" id="ARBA00022692"/>
    </source>
</evidence>
<name>A0A1Q3FRT4_CULTA</name>
<keyword evidence="10" id="KW-0333">Golgi apparatus</keyword>
<evidence type="ECO:0000256" key="5">
    <source>
        <dbReference type="ARBA" id="ARBA00022475"/>
    </source>
</evidence>
<organism evidence="13">
    <name type="scientific">Culex tarsalis</name>
    <name type="common">Encephalitis mosquito</name>
    <dbReference type="NCBI Taxonomy" id="7177"/>
    <lineage>
        <taxon>Eukaryota</taxon>
        <taxon>Metazoa</taxon>
        <taxon>Ecdysozoa</taxon>
        <taxon>Arthropoda</taxon>
        <taxon>Hexapoda</taxon>
        <taxon>Insecta</taxon>
        <taxon>Pterygota</taxon>
        <taxon>Neoptera</taxon>
        <taxon>Endopterygota</taxon>
        <taxon>Diptera</taxon>
        <taxon>Nematocera</taxon>
        <taxon>Culicoidea</taxon>
        <taxon>Culicidae</taxon>
        <taxon>Culicinae</taxon>
        <taxon>Culicini</taxon>
        <taxon>Culex</taxon>
        <taxon>Culex</taxon>
    </lineage>
</organism>
<dbReference type="PANTHER" id="PTHR10791">
    <property type="entry name" value="RAG1-ACTIVATING PROTEIN 1"/>
    <property type="match status" value="1"/>
</dbReference>
<feature type="transmembrane region" description="Helical" evidence="12">
    <location>
        <begin position="194"/>
        <end position="215"/>
    </location>
</feature>
<keyword evidence="11 12" id="KW-0472">Membrane</keyword>
<dbReference type="InterPro" id="IPR004316">
    <property type="entry name" value="SWEET_rpt"/>
</dbReference>
<evidence type="ECO:0000256" key="11">
    <source>
        <dbReference type="ARBA" id="ARBA00023136"/>
    </source>
</evidence>
<keyword evidence="6 12" id="KW-0762">Sugar transport</keyword>
<dbReference type="PANTHER" id="PTHR10791:SF5">
    <property type="entry name" value="SUGAR TRANSPORTER SWEET"/>
    <property type="match status" value="1"/>
</dbReference>
<evidence type="ECO:0000256" key="3">
    <source>
        <dbReference type="ARBA" id="ARBA00007809"/>
    </source>
</evidence>
<reference evidence="13" key="1">
    <citation type="submission" date="2017-01" db="EMBL/GenBank/DDBJ databases">
        <title>A deep insight into the sialotranscriptome of adult male and female Cluex tarsalis mosquitoes.</title>
        <authorList>
            <person name="Ribeiro J.M."/>
            <person name="Moreira F."/>
            <person name="Bernard K.A."/>
            <person name="Calvo E."/>
        </authorList>
    </citation>
    <scope>NUCLEOTIDE SEQUENCE</scope>
    <source>
        <strain evidence="13">Kern County</strain>
        <tissue evidence="13">Salivary glands</tissue>
    </source>
</reference>
<feature type="transmembrane region" description="Helical" evidence="12">
    <location>
        <begin position="106"/>
        <end position="124"/>
    </location>
</feature>